<dbReference type="EMBL" id="CAJVQC010111224">
    <property type="protein sequence ID" value="CAG8835172.1"/>
    <property type="molecule type" value="Genomic_DNA"/>
</dbReference>
<sequence>GRERQMSLKLRGVVQLVEHRPPDPRMWLFSMKDLIVYLVAAPTAFVLGVVVGILVYRCTVKVPKTPKKKKEEYGAESIQVLENIEAVRKRPGMYIGSTDEQG</sequence>
<protein>
    <submittedName>
        <fullName evidence="1">14870_t:CDS:1</fullName>
    </submittedName>
</protein>
<evidence type="ECO:0000313" key="1">
    <source>
        <dbReference type="EMBL" id="CAG8835172.1"/>
    </source>
</evidence>
<accession>A0ACA9SD36</accession>
<feature type="non-terminal residue" evidence="1">
    <location>
        <position position="1"/>
    </location>
</feature>
<organism evidence="1 2">
    <name type="scientific">Racocetra persica</name>
    <dbReference type="NCBI Taxonomy" id="160502"/>
    <lineage>
        <taxon>Eukaryota</taxon>
        <taxon>Fungi</taxon>
        <taxon>Fungi incertae sedis</taxon>
        <taxon>Mucoromycota</taxon>
        <taxon>Glomeromycotina</taxon>
        <taxon>Glomeromycetes</taxon>
        <taxon>Diversisporales</taxon>
        <taxon>Gigasporaceae</taxon>
        <taxon>Racocetra</taxon>
    </lineage>
</organism>
<dbReference type="Proteomes" id="UP000789920">
    <property type="component" value="Unassembled WGS sequence"/>
</dbReference>
<comment type="caution">
    <text evidence="1">The sequence shown here is derived from an EMBL/GenBank/DDBJ whole genome shotgun (WGS) entry which is preliminary data.</text>
</comment>
<proteinExistence type="predicted"/>
<name>A0ACA9SD36_9GLOM</name>
<gene>
    <name evidence="1" type="ORF">RPERSI_LOCUS29457</name>
</gene>
<evidence type="ECO:0000313" key="2">
    <source>
        <dbReference type="Proteomes" id="UP000789920"/>
    </source>
</evidence>
<keyword evidence="2" id="KW-1185">Reference proteome</keyword>
<reference evidence="1" key="1">
    <citation type="submission" date="2021-06" db="EMBL/GenBank/DDBJ databases">
        <authorList>
            <person name="Kallberg Y."/>
            <person name="Tangrot J."/>
            <person name="Rosling A."/>
        </authorList>
    </citation>
    <scope>NUCLEOTIDE SEQUENCE</scope>
    <source>
        <strain evidence="1">MA461A</strain>
    </source>
</reference>